<evidence type="ECO:0000259" key="4">
    <source>
        <dbReference type="Pfam" id="PF25888"/>
    </source>
</evidence>
<evidence type="ECO:0000256" key="2">
    <source>
        <dbReference type="SAM" id="MobiDB-lite"/>
    </source>
</evidence>
<dbReference type="Proteomes" id="UP000016361">
    <property type="component" value="Unassembled WGS sequence"/>
</dbReference>
<feature type="compositionally biased region" description="Basic and acidic residues" evidence="2">
    <location>
        <begin position="417"/>
        <end position="430"/>
    </location>
</feature>
<feature type="compositionally biased region" description="Low complexity" evidence="2">
    <location>
        <begin position="431"/>
        <end position="452"/>
    </location>
</feature>
<evidence type="ECO:0000259" key="3">
    <source>
        <dbReference type="Pfam" id="PF07261"/>
    </source>
</evidence>
<comment type="caution">
    <text evidence="5">The sequence shown here is derived from an EMBL/GenBank/DDBJ whole genome shotgun (WGS) entry which is preliminary data.</text>
</comment>
<dbReference type="InterPro" id="IPR058660">
    <property type="entry name" value="WHD_DnaB"/>
</dbReference>
<dbReference type="GeneID" id="301048637"/>
<evidence type="ECO:0000313" key="5">
    <source>
        <dbReference type="EMBL" id="GAD15682.1"/>
    </source>
</evidence>
<reference evidence="6" key="1">
    <citation type="journal article" date="2013" name="Genome Announc.">
        <title>Draft Genome Sequence of D-Branched-Chain Amino Acid Producer Lactobacillus otakiensis JCM 15040T, Isolated from a Traditional Japanese Pickle.</title>
        <authorList>
            <person name="Doi K."/>
            <person name="Mori K."/>
            <person name="Mutaguchi Y."/>
            <person name="Tashiro K."/>
            <person name="Fujino Y."/>
            <person name="Ohmori T."/>
            <person name="Kuhara S."/>
            <person name="Ohshima T."/>
        </authorList>
    </citation>
    <scope>NUCLEOTIDE SEQUENCE [LARGE SCALE GENOMIC DNA]</scope>
    <source>
        <strain evidence="6">JCM 15040</strain>
    </source>
</reference>
<dbReference type="OrthoDB" id="2082007at2"/>
<sequence>MTESFDKITPDTKYLVTNSHINRSLDHSVLTNLYLPIIGEKALALYNLLWSMSLNDHNQLILHKHYEIQSMLNCKIDRLVTIRKQLEAVKLINTLVSAKKPDVLVYSLNLPLSAEQFLRTDILSIILLGKVGEGTYQQIVERMVAPTPNLGETTDISTSLLEAFHVPQNLVKNIPGTINEAKQRIVQSTGNADDNTFEPDSDHFDFRLLLSMLENSYVDENSVKAARNLILSEHLLYGIDEIQMAKLIQKATNLNTNELNQNQLKAIIKDGFNQHQADGTLRPQTVTESRPAAATNFDQATQQLISISQQLAPVEFLGQIKKQKHGIVTSGEQRTLSELVNLRALPNDVINILIYYLLVDEKRSTLNKNLMSTIADDWSQHDISNAEKAINAIKQRPIELKKKADQRASKYKQRRVNVKETLPDWAKDDQQSAQQSNSSTQLTEAQKQQLKAQLDKLKKPGSKTGK</sequence>
<feature type="domain" description="Replicative helicase loading/DNA remodeling protein DnaB N-terminal winged helix" evidence="4">
    <location>
        <begin position="21"/>
        <end position="266"/>
    </location>
</feature>
<evidence type="ECO:0000256" key="1">
    <source>
        <dbReference type="ARBA" id="ARBA00093462"/>
    </source>
</evidence>
<dbReference type="Pfam" id="PF25888">
    <property type="entry name" value="WHD_DnaB"/>
    <property type="match status" value="1"/>
</dbReference>
<name>S4NER9_9LACO</name>
<accession>S4NER9</accession>
<protein>
    <submittedName>
        <fullName evidence="5">Replication initiationand membrane attachment protein DnaB</fullName>
    </submittedName>
</protein>
<keyword evidence="6" id="KW-1185">Reference proteome</keyword>
<dbReference type="RefSeq" id="WP_020280145.1">
    <property type="nucleotide sequence ID" value="NZ_AZED01000014.1"/>
</dbReference>
<dbReference type="PATRIC" id="fig|1423780.4.peg.1419"/>
<evidence type="ECO:0000313" key="6">
    <source>
        <dbReference type="Proteomes" id="UP000016361"/>
    </source>
</evidence>
<dbReference type="eggNOG" id="COG3611">
    <property type="taxonomic scope" value="Bacteria"/>
</dbReference>
<dbReference type="STRING" id="1423780.FD05_GL001408"/>
<feature type="domain" description="DnaB/C C-terminal" evidence="3">
    <location>
        <begin position="319"/>
        <end position="392"/>
    </location>
</feature>
<dbReference type="InterPro" id="IPR006343">
    <property type="entry name" value="DnaB/C_C"/>
</dbReference>
<feature type="region of interest" description="Disordered" evidence="2">
    <location>
        <begin position="401"/>
        <end position="466"/>
    </location>
</feature>
<dbReference type="EMBL" id="BASH01000001">
    <property type="protein sequence ID" value="GAD15682.1"/>
    <property type="molecule type" value="Genomic_DNA"/>
</dbReference>
<gene>
    <name evidence="5" type="ORF">LOT_0220</name>
</gene>
<dbReference type="Pfam" id="PF07261">
    <property type="entry name" value="DnaB_2"/>
    <property type="match status" value="1"/>
</dbReference>
<organism evidence="5 6">
    <name type="scientific">Lentilactobacillus otakiensis DSM 19908 = JCM 15040</name>
    <dbReference type="NCBI Taxonomy" id="1423780"/>
    <lineage>
        <taxon>Bacteria</taxon>
        <taxon>Bacillati</taxon>
        <taxon>Bacillota</taxon>
        <taxon>Bacilli</taxon>
        <taxon>Lactobacillales</taxon>
        <taxon>Lactobacillaceae</taxon>
        <taxon>Lentilactobacillus</taxon>
    </lineage>
</organism>
<comment type="similarity">
    <text evidence="1">Belongs to the DnaB/DnaD family.</text>
</comment>
<proteinExistence type="inferred from homology"/>
<dbReference type="AlphaFoldDB" id="S4NER9"/>